<accession>A0A1H9YJD9</accession>
<dbReference type="OrthoDB" id="7777983at2"/>
<sequence length="78" mass="8366">MKKIAILSLAAAGLLAACSPESYESAPVTVDTPQGPVVCQLYTKNLLDWDRSISRPSTVSVEDADTICKNEGVRQQQS</sequence>
<reference evidence="2 3" key="1">
    <citation type="submission" date="2016-10" db="EMBL/GenBank/DDBJ databases">
        <authorList>
            <person name="de Groot N.N."/>
        </authorList>
    </citation>
    <scope>NUCLEOTIDE SEQUENCE [LARGE SCALE GENOMIC DNA]</scope>
    <source>
        <strain evidence="2 3">DSM 17862</strain>
    </source>
</reference>
<keyword evidence="3" id="KW-1185">Reference proteome</keyword>
<dbReference type="Proteomes" id="UP000199180">
    <property type="component" value="Unassembled WGS sequence"/>
</dbReference>
<protein>
    <recommendedName>
        <fullName evidence="4">Peptidase inhibitor I78 family protein</fullName>
    </recommendedName>
</protein>
<evidence type="ECO:0008006" key="4">
    <source>
        <dbReference type="Google" id="ProtNLM"/>
    </source>
</evidence>
<dbReference type="AlphaFoldDB" id="A0A1H9YJD9"/>
<dbReference type="PROSITE" id="PS51257">
    <property type="entry name" value="PROKAR_LIPOPROTEIN"/>
    <property type="match status" value="1"/>
</dbReference>
<feature type="signal peptide" evidence="1">
    <location>
        <begin position="1"/>
        <end position="22"/>
    </location>
</feature>
<evidence type="ECO:0000256" key="1">
    <source>
        <dbReference type="SAM" id="SignalP"/>
    </source>
</evidence>
<name>A0A1H9YJD9_9RHOB</name>
<organism evidence="2 3">
    <name type="scientific">Paracoccus homiensis</name>
    <dbReference type="NCBI Taxonomy" id="364199"/>
    <lineage>
        <taxon>Bacteria</taxon>
        <taxon>Pseudomonadati</taxon>
        <taxon>Pseudomonadota</taxon>
        <taxon>Alphaproteobacteria</taxon>
        <taxon>Rhodobacterales</taxon>
        <taxon>Paracoccaceae</taxon>
        <taxon>Paracoccus</taxon>
    </lineage>
</organism>
<dbReference type="RefSeq" id="WP_090731775.1">
    <property type="nucleotide sequence ID" value="NZ_CP177219.1"/>
</dbReference>
<feature type="chain" id="PRO_5011554430" description="Peptidase inhibitor I78 family protein" evidence="1">
    <location>
        <begin position="23"/>
        <end position="78"/>
    </location>
</feature>
<dbReference type="EMBL" id="FOHO01000001">
    <property type="protein sequence ID" value="SES69197.1"/>
    <property type="molecule type" value="Genomic_DNA"/>
</dbReference>
<proteinExistence type="predicted"/>
<evidence type="ECO:0000313" key="2">
    <source>
        <dbReference type="EMBL" id="SES69197.1"/>
    </source>
</evidence>
<gene>
    <name evidence="2" type="ORF">SAMN04489858_101202</name>
</gene>
<keyword evidence="1" id="KW-0732">Signal</keyword>
<evidence type="ECO:0000313" key="3">
    <source>
        <dbReference type="Proteomes" id="UP000199180"/>
    </source>
</evidence>